<organism evidence="1 2">
    <name type="scientific">Candidatus Electrothrix aarhusensis</name>
    <dbReference type="NCBI Taxonomy" id="1859131"/>
    <lineage>
        <taxon>Bacteria</taxon>
        <taxon>Pseudomonadati</taxon>
        <taxon>Thermodesulfobacteriota</taxon>
        <taxon>Desulfobulbia</taxon>
        <taxon>Desulfobulbales</taxon>
        <taxon>Desulfobulbaceae</taxon>
        <taxon>Candidatus Electrothrix</taxon>
    </lineage>
</organism>
<dbReference type="Proteomes" id="UP000287853">
    <property type="component" value="Unassembled WGS sequence"/>
</dbReference>
<reference evidence="1 2" key="1">
    <citation type="submission" date="2017-01" db="EMBL/GenBank/DDBJ databases">
        <title>The cable genome- insights into the physiology and evolution of filamentous bacteria capable of sulfide oxidation via long distance electron transfer.</title>
        <authorList>
            <person name="Schreiber L."/>
            <person name="Bjerg J.T."/>
            <person name="Boggild A."/>
            <person name="Van De Vossenberg J."/>
            <person name="Meysman F."/>
            <person name="Nielsen L.P."/>
            <person name="Schramm A."/>
            <person name="Kjeldsen K.U."/>
        </authorList>
    </citation>
    <scope>NUCLEOTIDE SEQUENCE [LARGE SCALE GENOMIC DNA]</scope>
    <source>
        <strain evidence="1">MCF</strain>
    </source>
</reference>
<proteinExistence type="predicted"/>
<dbReference type="EMBL" id="MTKO01000006">
    <property type="protein sequence ID" value="RWX48137.1"/>
    <property type="molecule type" value="Genomic_DNA"/>
</dbReference>
<gene>
    <name evidence="1" type="ORF">H206_05313</name>
</gene>
<name>A0A3S3SR34_9BACT</name>
<evidence type="ECO:0000313" key="2">
    <source>
        <dbReference type="Proteomes" id="UP000287853"/>
    </source>
</evidence>
<keyword evidence="2" id="KW-1185">Reference proteome</keyword>
<protein>
    <submittedName>
        <fullName evidence="1">Uncharacterized protein</fullName>
    </submittedName>
</protein>
<sequence length="174" mass="18682">MHWLGLDDLGDVGISRATMRGIILEAAVRRWVMGRGDDDAVTELLLVIAIIVDAIMGQDSMGDHRGRRVPELVGTGIRSDADLSPVGRKHLKCCQLGRPGQGMGIHAHKEDAVNTCLLPILADRLSHSQDVGLVEAAFQRTAAMPRGAEADSFGALADIRNQSEVGGDQLRDIN</sequence>
<accession>A0A3S3SR34</accession>
<evidence type="ECO:0000313" key="1">
    <source>
        <dbReference type="EMBL" id="RWX48137.1"/>
    </source>
</evidence>
<dbReference type="AlphaFoldDB" id="A0A3S3SR34"/>
<comment type="caution">
    <text evidence="1">The sequence shown here is derived from an EMBL/GenBank/DDBJ whole genome shotgun (WGS) entry which is preliminary data.</text>
</comment>